<dbReference type="Pfam" id="PF02397">
    <property type="entry name" value="Bac_transf"/>
    <property type="match status" value="1"/>
</dbReference>
<evidence type="ECO:0000259" key="8">
    <source>
        <dbReference type="Pfam" id="PF02397"/>
    </source>
</evidence>
<dbReference type="PANTHER" id="PTHR30576">
    <property type="entry name" value="COLANIC BIOSYNTHESIS UDP-GLUCOSE LIPID CARRIER TRANSFERASE"/>
    <property type="match status" value="1"/>
</dbReference>
<dbReference type="InterPro" id="IPR017475">
    <property type="entry name" value="EPS_sugar_tfrase"/>
</dbReference>
<gene>
    <name evidence="9" type="ORF">JFN88_00375</name>
</gene>
<dbReference type="GO" id="GO:0016020">
    <property type="term" value="C:membrane"/>
    <property type="evidence" value="ECO:0007669"/>
    <property type="project" value="UniProtKB-SubCell"/>
</dbReference>
<keyword evidence="5 7" id="KW-1133">Transmembrane helix</keyword>
<keyword evidence="10" id="KW-1185">Reference proteome</keyword>
<dbReference type="PANTHER" id="PTHR30576:SF10">
    <property type="entry name" value="SLL5057 PROTEIN"/>
    <property type="match status" value="1"/>
</dbReference>
<feature type="transmembrane region" description="Helical" evidence="7">
    <location>
        <begin position="42"/>
        <end position="63"/>
    </location>
</feature>
<comment type="caution">
    <text evidence="9">The sequence shown here is derived from an EMBL/GenBank/DDBJ whole genome shotgun (WGS) entry which is preliminary data.</text>
</comment>
<evidence type="ECO:0000256" key="1">
    <source>
        <dbReference type="ARBA" id="ARBA00004141"/>
    </source>
</evidence>
<dbReference type="Proteomes" id="UP000640274">
    <property type="component" value="Unassembled WGS sequence"/>
</dbReference>
<dbReference type="NCBIfam" id="TIGR03025">
    <property type="entry name" value="EPS_sugtrans"/>
    <property type="match status" value="1"/>
</dbReference>
<evidence type="ECO:0000256" key="2">
    <source>
        <dbReference type="ARBA" id="ARBA00006464"/>
    </source>
</evidence>
<comment type="similarity">
    <text evidence="2">Belongs to the bacterial sugar transferase family.</text>
</comment>
<name>A0A934MNU9_9BACL</name>
<sequence>MTPPGHNEGEAAWSSSPYRKEFRQSRIRQRGLYMLCKRALDVTASGVGLVLLSPLLLIVAICIKLEDPKGKVLFSQIRVGKQGQTFRMYKFRSMVHDAEAQLEKLLKHNEVEGAMFKMKDDPRITRIGRFIRKTSIDELPQLLNVLRGEMSLVGPRPPLPREVEAYTNYDRQRLAVTPGCTGLWQVSGRNELSFAQMVELDLKYIRNRSMLLDLKILVLTVKVILFPNSAY</sequence>
<keyword evidence="6 7" id="KW-0472">Membrane</keyword>
<accession>A0A934MNU9</accession>
<dbReference type="GO" id="GO:0016780">
    <property type="term" value="F:phosphotransferase activity, for other substituted phosphate groups"/>
    <property type="evidence" value="ECO:0007669"/>
    <property type="project" value="TreeGrafter"/>
</dbReference>
<dbReference type="AlphaFoldDB" id="A0A934MNU9"/>
<comment type="subcellular location">
    <subcellularLocation>
        <location evidence="1">Membrane</location>
        <topology evidence="1">Multi-pass membrane protein</topology>
    </subcellularLocation>
</comment>
<feature type="domain" description="Bacterial sugar transferase" evidence="8">
    <location>
        <begin position="37"/>
        <end position="225"/>
    </location>
</feature>
<organism evidence="9 10">
    <name type="scientific">Paenibacillus roseus</name>
    <dbReference type="NCBI Taxonomy" id="2798579"/>
    <lineage>
        <taxon>Bacteria</taxon>
        <taxon>Bacillati</taxon>
        <taxon>Bacillota</taxon>
        <taxon>Bacilli</taxon>
        <taxon>Bacillales</taxon>
        <taxon>Paenibacillaceae</taxon>
        <taxon>Paenibacillus</taxon>
    </lineage>
</organism>
<evidence type="ECO:0000256" key="6">
    <source>
        <dbReference type="ARBA" id="ARBA00023136"/>
    </source>
</evidence>
<dbReference type="RefSeq" id="WP_199017313.1">
    <property type="nucleotide sequence ID" value="NZ_JAELUP010000001.1"/>
</dbReference>
<keyword evidence="3 9" id="KW-0808">Transferase</keyword>
<evidence type="ECO:0000256" key="5">
    <source>
        <dbReference type="ARBA" id="ARBA00022989"/>
    </source>
</evidence>
<evidence type="ECO:0000313" key="9">
    <source>
        <dbReference type="EMBL" id="MBJ6359784.1"/>
    </source>
</evidence>
<protein>
    <submittedName>
        <fullName evidence="9">Sugar transferase</fullName>
    </submittedName>
</protein>
<evidence type="ECO:0000313" key="10">
    <source>
        <dbReference type="Proteomes" id="UP000640274"/>
    </source>
</evidence>
<dbReference type="InterPro" id="IPR003362">
    <property type="entry name" value="Bact_transf"/>
</dbReference>
<evidence type="ECO:0000256" key="7">
    <source>
        <dbReference type="SAM" id="Phobius"/>
    </source>
</evidence>
<dbReference type="EMBL" id="JAELUP010000001">
    <property type="protein sequence ID" value="MBJ6359784.1"/>
    <property type="molecule type" value="Genomic_DNA"/>
</dbReference>
<evidence type="ECO:0000256" key="3">
    <source>
        <dbReference type="ARBA" id="ARBA00022679"/>
    </source>
</evidence>
<evidence type="ECO:0000256" key="4">
    <source>
        <dbReference type="ARBA" id="ARBA00022692"/>
    </source>
</evidence>
<proteinExistence type="inferred from homology"/>
<keyword evidence="4 7" id="KW-0812">Transmembrane</keyword>
<reference evidence="9" key="1">
    <citation type="submission" date="2020-12" db="EMBL/GenBank/DDBJ databases">
        <authorList>
            <person name="Huq M.A."/>
        </authorList>
    </citation>
    <scope>NUCLEOTIDE SEQUENCE</scope>
    <source>
        <strain evidence="9">MAHUQ-46</strain>
    </source>
</reference>